<name>A0A250JBA1_9BACT</name>
<dbReference type="Pfam" id="PF12697">
    <property type="entry name" value="Abhydrolase_6"/>
    <property type="match status" value="1"/>
</dbReference>
<reference evidence="2 3" key="1">
    <citation type="submission" date="2017-06" db="EMBL/GenBank/DDBJ databases">
        <title>Sequencing and comparative analysis of myxobacterial genomes.</title>
        <authorList>
            <person name="Rupp O."/>
            <person name="Goesmann A."/>
            <person name="Sogaard-Andersen L."/>
        </authorList>
    </citation>
    <scope>NUCLEOTIDE SEQUENCE [LARGE SCALE GENOMIC DNA]</scope>
    <source>
        <strain evidence="2 3">DSM 52655</strain>
    </source>
</reference>
<organism evidence="2 3">
    <name type="scientific">Cystobacter fuscus</name>
    <dbReference type="NCBI Taxonomy" id="43"/>
    <lineage>
        <taxon>Bacteria</taxon>
        <taxon>Pseudomonadati</taxon>
        <taxon>Myxococcota</taxon>
        <taxon>Myxococcia</taxon>
        <taxon>Myxococcales</taxon>
        <taxon>Cystobacterineae</taxon>
        <taxon>Archangiaceae</taxon>
        <taxon>Cystobacter</taxon>
    </lineage>
</organism>
<dbReference type="PANTHER" id="PTHR43798">
    <property type="entry name" value="MONOACYLGLYCEROL LIPASE"/>
    <property type="match status" value="1"/>
</dbReference>
<dbReference type="Gene3D" id="3.40.50.1820">
    <property type="entry name" value="alpha/beta hydrolase"/>
    <property type="match status" value="1"/>
</dbReference>
<sequence length="269" mass="29164">MDMPLVTKGDPGHPSILFLHGAGVSGWMWEAQMEPLSSRYHCLAVDLPGFGKNTAAPWASLAHTAEQLAQLIATRTRTGSARVVGLSLGGHLALRLLAHHPRVCGDVIVSGVTTRPYSSPRVMRLMYAAVMSLSTAKVVLQMSARAMKIPDAYMERFLEDMRTSSPVVMKAVFDELLGSRLPEALGAASGFDGGAHRVLAVAGSREHPKIRAELPDFTRLITGAWAARVPDAGHTWNVEYPELFTRMIDDWFGGHRLTLGLTRVEGDAA</sequence>
<evidence type="ECO:0000313" key="3">
    <source>
        <dbReference type="Proteomes" id="UP000217257"/>
    </source>
</evidence>
<dbReference type="InterPro" id="IPR050266">
    <property type="entry name" value="AB_hydrolase_sf"/>
</dbReference>
<feature type="domain" description="AB hydrolase-1" evidence="1">
    <location>
        <begin position="16"/>
        <end position="244"/>
    </location>
</feature>
<dbReference type="AlphaFoldDB" id="A0A250JBA1"/>
<dbReference type="SUPFAM" id="SSF53474">
    <property type="entry name" value="alpha/beta-Hydrolases"/>
    <property type="match status" value="1"/>
</dbReference>
<proteinExistence type="predicted"/>
<dbReference type="Proteomes" id="UP000217257">
    <property type="component" value="Chromosome"/>
</dbReference>
<protein>
    <recommendedName>
        <fullName evidence="1">AB hydrolase-1 domain-containing protein</fullName>
    </recommendedName>
</protein>
<dbReference type="EMBL" id="CP022098">
    <property type="protein sequence ID" value="ATB40860.1"/>
    <property type="molecule type" value="Genomic_DNA"/>
</dbReference>
<dbReference type="InterPro" id="IPR029058">
    <property type="entry name" value="AB_hydrolase_fold"/>
</dbReference>
<dbReference type="InterPro" id="IPR000073">
    <property type="entry name" value="AB_hydrolase_1"/>
</dbReference>
<dbReference type="PRINTS" id="PR00111">
    <property type="entry name" value="ABHYDROLASE"/>
</dbReference>
<accession>A0A250JBA1</accession>
<evidence type="ECO:0000313" key="2">
    <source>
        <dbReference type="EMBL" id="ATB40860.1"/>
    </source>
</evidence>
<dbReference type="RefSeq" id="WP_157758782.1">
    <property type="nucleotide sequence ID" value="NZ_CP022098.1"/>
</dbReference>
<dbReference type="KEGG" id="cfus:CYFUS_006322"/>
<gene>
    <name evidence="2" type="ORF">CYFUS_006322</name>
</gene>
<evidence type="ECO:0000259" key="1">
    <source>
        <dbReference type="Pfam" id="PF12697"/>
    </source>
</evidence>